<dbReference type="AlphaFoldDB" id="A0A195CX00"/>
<comment type="subcellular location">
    <subcellularLocation>
        <location evidence="1">Endoplasmic reticulum</location>
    </subcellularLocation>
</comment>
<dbReference type="Gene3D" id="6.10.250.640">
    <property type="match status" value="1"/>
</dbReference>
<dbReference type="PANTHER" id="PTHR17600">
    <property type="entry name" value="MESODERM DEVELOPMENT CANDIDATE 2"/>
    <property type="match status" value="1"/>
</dbReference>
<keyword evidence="4 7" id="KW-0732">Signal</keyword>
<dbReference type="GO" id="GO:0006457">
    <property type="term" value="P:protein folding"/>
    <property type="evidence" value="ECO:0007669"/>
    <property type="project" value="InterPro"/>
</dbReference>
<evidence type="ECO:0000313" key="9">
    <source>
        <dbReference type="Proteomes" id="UP000078542"/>
    </source>
</evidence>
<evidence type="ECO:0000256" key="5">
    <source>
        <dbReference type="ARBA" id="ARBA00022824"/>
    </source>
</evidence>
<dbReference type="OrthoDB" id="75833at2759"/>
<accession>A0A195CX00</accession>
<keyword evidence="3" id="KW-0879">Wnt signaling pathway</keyword>
<evidence type="ECO:0000256" key="6">
    <source>
        <dbReference type="ARBA" id="ARBA00023186"/>
    </source>
</evidence>
<protein>
    <submittedName>
        <fullName evidence="8">LDLR chaperone boca</fullName>
    </submittedName>
</protein>
<comment type="similarity">
    <text evidence="2">Belongs to the MESD family.</text>
</comment>
<keyword evidence="9" id="KW-1185">Reference proteome</keyword>
<dbReference type="InterPro" id="IPR019330">
    <property type="entry name" value="MESD"/>
</dbReference>
<evidence type="ECO:0000256" key="7">
    <source>
        <dbReference type="SAM" id="SignalP"/>
    </source>
</evidence>
<evidence type="ECO:0000256" key="3">
    <source>
        <dbReference type="ARBA" id="ARBA00022687"/>
    </source>
</evidence>
<dbReference type="KEGG" id="ccoa:108771940"/>
<gene>
    <name evidence="8" type="ORF">ALC62_03989</name>
</gene>
<evidence type="ECO:0000256" key="4">
    <source>
        <dbReference type="ARBA" id="ARBA00022729"/>
    </source>
</evidence>
<dbReference type="PANTHER" id="PTHR17600:SF2">
    <property type="entry name" value="LRP CHAPERONE MESD"/>
    <property type="match status" value="1"/>
</dbReference>
<feature type="chain" id="PRO_5008270211" evidence="7">
    <location>
        <begin position="19"/>
        <end position="198"/>
    </location>
</feature>
<evidence type="ECO:0000256" key="1">
    <source>
        <dbReference type="ARBA" id="ARBA00004240"/>
    </source>
</evidence>
<feature type="signal peptide" evidence="7">
    <location>
        <begin position="1"/>
        <end position="18"/>
    </location>
</feature>
<organism evidence="8 9">
    <name type="scientific">Cyphomyrmex costatus</name>
    <dbReference type="NCBI Taxonomy" id="456900"/>
    <lineage>
        <taxon>Eukaryota</taxon>
        <taxon>Metazoa</taxon>
        <taxon>Ecdysozoa</taxon>
        <taxon>Arthropoda</taxon>
        <taxon>Hexapoda</taxon>
        <taxon>Insecta</taxon>
        <taxon>Pterygota</taxon>
        <taxon>Neoptera</taxon>
        <taxon>Endopterygota</taxon>
        <taxon>Hymenoptera</taxon>
        <taxon>Apocrita</taxon>
        <taxon>Aculeata</taxon>
        <taxon>Formicoidea</taxon>
        <taxon>Formicidae</taxon>
        <taxon>Myrmicinae</taxon>
        <taxon>Cyphomyrmex</taxon>
    </lineage>
</organism>
<keyword evidence="6" id="KW-0143">Chaperone</keyword>
<dbReference type="GO" id="GO:0005783">
    <property type="term" value="C:endoplasmic reticulum"/>
    <property type="evidence" value="ECO:0007669"/>
    <property type="project" value="UniProtKB-SubCell"/>
</dbReference>
<evidence type="ECO:0000313" key="8">
    <source>
        <dbReference type="EMBL" id="KYN05188.1"/>
    </source>
</evidence>
<dbReference type="Proteomes" id="UP000078542">
    <property type="component" value="Unassembled WGS sequence"/>
</dbReference>
<name>A0A195CX00_9HYME</name>
<proteinExistence type="inferred from homology"/>
<dbReference type="EMBL" id="KQ977171">
    <property type="protein sequence ID" value="KYN05188.1"/>
    <property type="molecule type" value="Genomic_DNA"/>
</dbReference>
<sequence>MKSRIILCLFAFFVMVFTSDTKKQKAKSWKDKDMMFLTDAEAERLLEQWEANDDPLEPDELPEHLRPAPKIDVSKLDIKNPESMLKVTKKGKGVMMFIDLQPNISEEQADVMTRIWQTGLQNHHITIERYPIENKRYIFMFHDGAHAIEGKNYLLQHSEVAFITIDGQSYYPPLPEGQSIIIDESMKKLSAKRSKKEL</sequence>
<dbReference type="Gene3D" id="3.30.70.260">
    <property type="match status" value="1"/>
</dbReference>
<evidence type="ECO:0000256" key="2">
    <source>
        <dbReference type="ARBA" id="ARBA00011068"/>
    </source>
</evidence>
<keyword evidence="5" id="KW-0256">Endoplasmic reticulum</keyword>
<reference evidence="8 9" key="1">
    <citation type="submission" date="2016-03" db="EMBL/GenBank/DDBJ databases">
        <title>Cyphomyrmex costatus WGS genome.</title>
        <authorList>
            <person name="Nygaard S."/>
            <person name="Hu H."/>
            <person name="Boomsma J."/>
            <person name="Zhang G."/>
        </authorList>
    </citation>
    <scope>NUCLEOTIDE SEQUENCE [LARGE SCALE GENOMIC DNA]</scope>
    <source>
        <strain evidence="8">MS0001</strain>
        <tissue evidence="8">Whole body</tissue>
    </source>
</reference>
<dbReference type="Pfam" id="PF10185">
    <property type="entry name" value="Mesd"/>
    <property type="match status" value="1"/>
</dbReference>
<dbReference type="GO" id="GO:0016055">
    <property type="term" value="P:Wnt signaling pathway"/>
    <property type="evidence" value="ECO:0007669"/>
    <property type="project" value="UniProtKB-KW"/>
</dbReference>
<dbReference type="STRING" id="456900.A0A195CX00"/>